<keyword evidence="3" id="KW-0808">Transferase</keyword>
<evidence type="ECO:0000256" key="3">
    <source>
        <dbReference type="ARBA" id="ARBA00022679"/>
    </source>
</evidence>
<dbReference type="SUPFAM" id="SSF53335">
    <property type="entry name" value="S-adenosyl-L-methionine-dependent methyltransferases"/>
    <property type="match status" value="1"/>
</dbReference>
<evidence type="ECO:0000256" key="5">
    <source>
        <dbReference type="ARBA" id="ARBA00022747"/>
    </source>
</evidence>
<dbReference type="Proteomes" id="UP001500731">
    <property type="component" value="Unassembled WGS sequence"/>
</dbReference>
<dbReference type="PANTHER" id="PTHR10629">
    <property type="entry name" value="CYTOSINE-SPECIFIC METHYLTRANSFERASE"/>
    <property type="match status" value="1"/>
</dbReference>
<dbReference type="Pfam" id="PF00145">
    <property type="entry name" value="DNA_methylase"/>
    <property type="match status" value="3"/>
</dbReference>
<dbReference type="InterPro" id="IPR029063">
    <property type="entry name" value="SAM-dependent_MTases_sf"/>
</dbReference>
<evidence type="ECO:0000313" key="7">
    <source>
        <dbReference type="Proteomes" id="UP001500731"/>
    </source>
</evidence>
<keyword evidence="2 6" id="KW-0489">Methyltransferase</keyword>
<dbReference type="GO" id="GO:0008168">
    <property type="term" value="F:methyltransferase activity"/>
    <property type="evidence" value="ECO:0007669"/>
    <property type="project" value="UniProtKB-KW"/>
</dbReference>
<comment type="caution">
    <text evidence="6">The sequence shown here is derived from an EMBL/GenBank/DDBJ whole genome shotgun (WGS) entry which is preliminary data.</text>
</comment>
<keyword evidence="7" id="KW-1185">Reference proteome</keyword>
<evidence type="ECO:0000256" key="4">
    <source>
        <dbReference type="ARBA" id="ARBA00022691"/>
    </source>
</evidence>
<dbReference type="InterPro" id="IPR001525">
    <property type="entry name" value="C5_MeTfrase"/>
</dbReference>
<evidence type="ECO:0000256" key="1">
    <source>
        <dbReference type="ARBA" id="ARBA00011975"/>
    </source>
</evidence>
<dbReference type="Gene3D" id="3.40.50.150">
    <property type="entry name" value="Vaccinia Virus protein VP39"/>
    <property type="match status" value="1"/>
</dbReference>
<protein>
    <recommendedName>
        <fullName evidence="1">DNA (cytosine-5-)-methyltransferase</fullName>
        <ecNumber evidence="1">2.1.1.37</ecNumber>
    </recommendedName>
</protein>
<organism evidence="6 7">
    <name type="scientific">Microbacterium panaciterrae</name>
    <dbReference type="NCBI Taxonomy" id="985759"/>
    <lineage>
        <taxon>Bacteria</taxon>
        <taxon>Bacillati</taxon>
        <taxon>Actinomycetota</taxon>
        <taxon>Actinomycetes</taxon>
        <taxon>Micrococcales</taxon>
        <taxon>Microbacteriaceae</taxon>
        <taxon>Microbacterium</taxon>
    </lineage>
</organism>
<dbReference type="EMBL" id="BAABGP010000037">
    <property type="protein sequence ID" value="GAA4492433.1"/>
    <property type="molecule type" value="Genomic_DNA"/>
</dbReference>
<dbReference type="RefSeq" id="WP_345189050.1">
    <property type="nucleotide sequence ID" value="NZ_BAABGP010000037.1"/>
</dbReference>
<reference evidence="7" key="1">
    <citation type="journal article" date="2019" name="Int. J. Syst. Evol. Microbiol.">
        <title>The Global Catalogue of Microorganisms (GCM) 10K type strain sequencing project: providing services to taxonomists for standard genome sequencing and annotation.</title>
        <authorList>
            <consortium name="The Broad Institute Genomics Platform"/>
            <consortium name="The Broad Institute Genome Sequencing Center for Infectious Disease"/>
            <person name="Wu L."/>
            <person name="Ma J."/>
        </authorList>
    </citation>
    <scope>NUCLEOTIDE SEQUENCE [LARGE SCALE GENOMIC DNA]</scope>
    <source>
        <strain evidence="7">JCM 17839</strain>
    </source>
</reference>
<proteinExistence type="predicted"/>
<dbReference type="EC" id="2.1.1.37" evidence="1"/>
<dbReference type="InterPro" id="IPR050390">
    <property type="entry name" value="C5-Methyltransferase"/>
</dbReference>
<accession>A0ABP8PWM0</accession>
<dbReference type="Gene3D" id="3.90.120.10">
    <property type="entry name" value="DNA Methylase, subunit A, domain 2"/>
    <property type="match status" value="1"/>
</dbReference>
<name>A0ABP8PWM0_9MICO</name>
<keyword evidence="5" id="KW-0680">Restriction system</keyword>
<evidence type="ECO:0000256" key="2">
    <source>
        <dbReference type="ARBA" id="ARBA00022603"/>
    </source>
</evidence>
<sequence length="557" mass="61353">MTSRCSDITMSDYYCGAGGSSTGGIQVPGVRVTMAVNHWDLAIATHNTNHPDTDHDKADINKADPHRYPRTNIGWFSPECTYWSQARGEKLPDGQLAWDFFGDSLPNEAADRSRMGMWDVPRFTAVHLYDIVIVENVPRVVKGVHWNRWLTSMHDMGYRHEVLWLNSMHSQGLGDGAPQSRDRVYIVFWRAGNPRPDFESWIRPEAICPEHGLIQSAQVMKPRGAVTKTYGAQYTLRCPDPACNTEVFPAVAGADTIIDWSKRGVRIGDRSALGMKELEHKTMLRTFHGVKKHWGQDMVVEAQGNTYDATSPRHPQHLDPGAYYRAWPVDEPLRTLHTSASKALIVNQVSGSDAARSTPVGAPLPALVAGGNHASLLIPVEGRDGKRARLAADPLRTQSTRNETALVVPLRNHGVAKPTDAPIDTVAANGNHHALVIRQQNSRGTMAGMSTPVTEPMHTLTAAGNQSLLTPGEEGLLEFGFTDAEIWDMVYDAEFRMLEPGEIKRGMSFPDEYVLLGNKREQVKMAGNAVTPNAARDIIAACVESLGYRVDKFALAA</sequence>
<keyword evidence="4" id="KW-0949">S-adenosyl-L-methionine</keyword>
<dbReference type="PANTHER" id="PTHR10629:SF52">
    <property type="entry name" value="DNA (CYTOSINE-5)-METHYLTRANSFERASE 1"/>
    <property type="match status" value="1"/>
</dbReference>
<gene>
    <name evidence="6" type="ORF">GCM10023171_37530</name>
</gene>
<evidence type="ECO:0000313" key="6">
    <source>
        <dbReference type="EMBL" id="GAA4492433.1"/>
    </source>
</evidence>
<dbReference type="GO" id="GO:0032259">
    <property type="term" value="P:methylation"/>
    <property type="evidence" value="ECO:0007669"/>
    <property type="project" value="UniProtKB-KW"/>
</dbReference>